<keyword evidence="2" id="KW-1185">Reference proteome</keyword>
<dbReference type="AlphaFoldDB" id="A0A8I3WQA5"/>
<evidence type="ECO:0000313" key="1">
    <source>
        <dbReference type="Ensembl" id="ENSCJAP00000084580.1"/>
    </source>
</evidence>
<protein>
    <submittedName>
        <fullName evidence="1">Uncharacterized protein</fullName>
    </submittedName>
</protein>
<dbReference type="GeneTree" id="ENSGT00940000161627"/>
<reference evidence="1" key="3">
    <citation type="submission" date="2025-09" db="UniProtKB">
        <authorList>
            <consortium name="Ensembl"/>
        </authorList>
    </citation>
    <scope>IDENTIFICATION</scope>
</reference>
<proteinExistence type="predicted"/>
<dbReference type="Ensembl" id="ENSCJAT00000122742.1">
    <property type="protein sequence ID" value="ENSCJAP00000084580.1"/>
    <property type="gene ID" value="ENSCJAG00000072168.1"/>
</dbReference>
<dbReference type="PANTHER" id="PTHR46254:SF6">
    <property type="entry name" value="HIGH MOBILITY GROUP AT-HOOK 2"/>
    <property type="match status" value="1"/>
</dbReference>
<dbReference type="OMA" id="YSSMAHC"/>
<name>A0A8I3WQA5_CALJA</name>
<organism evidence="1 2">
    <name type="scientific">Callithrix jacchus</name>
    <name type="common">White-tufted-ear marmoset</name>
    <name type="synonym">Simia Jacchus</name>
    <dbReference type="NCBI Taxonomy" id="9483"/>
    <lineage>
        <taxon>Eukaryota</taxon>
        <taxon>Metazoa</taxon>
        <taxon>Chordata</taxon>
        <taxon>Craniata</taxon>
        <taxon>Vertebrata</taxon>
        <taxon>Euteleostomi</taxon>
        <taxon>Mammalia</taxon>
        <taxon>Eutheria</taxon>
        <taxon>Euarchontoglires</taxon>
        <taxon>Primates</taxon>
        <taxon>Haplorrhini</taxon>
        <taxon>Platyrrhini</taxon>
        <taxon>Cebidae</taxon>
        <taxon>Callitrichinae</taxon>
        <taxon>Callithrix</taxon>
        <taxon>Callithrix</taxon>
    </lineage>
</organism>
<evidence type="ECO:0000313" key="2">
    <source>
        <dbReference type="Proteomes" id="UP000008225"/>
    </source>
</evidence>
<reference evidence="1 2" key="1">
    <citation type="submission" date="2009-03" db="EMBL/GenBank/DDBJ databases">
        <authorList>
            <person name="Warren W."/>
            <person name="Ye L."/>
            <person name="Minx P."/>
            <person name="Worley K."/>
            <person name="Gibbs R."/>
            <person name="Wilson R.K."/>
        </authorList>
    </citation>
    <scope>NUCLEOTIDE SEQUENCE [LARGE SCALE GENOMIC DNA]</scope>
</reference>
<sequence length="83" mass="9376">MSPRLEYSSMAHCNHSSLQPLSHGFKSFSCLSLLSSWDYKRVLPCLANFCIFSGDRVSPCWPGWSRSLDLVIHPPWPPKVLGL</sequence>
<reference evidence="1" key="2">
    <citation type="submission" date="2025-08" db="UniProtKB">
        <authorList>
            <consortium name="Ensembl"/>
        </authorList>
    </citation>
    <scope>IDENTIFICATION</scope>
</reference>
<accession>A0A8I3WQA5</accession>
<dbReference type="PANTHER" id="PTHR46254">
    <property type="entry name" value="PROTEIN GVQW1-RELATED"/>
    <property type="match status" value="1"/>
</dbReference>
<dbReference type="Proteomes" id="UP000008225">
    <property type="component" value="Chromosome 5"/>
</dbReference>